<dbReference type="PANTHER" id="PTHR31025:SF29">
    <property type="entry name" value="SI:CH211-196P9.1"/>
    <property type="match status" value="1"/>
</dbReference>
<dbReference type="AlphaFoldDB" id="A0A9D2Z1M4"/>
<comment type="caution">
    <text evidence="1">The sequence shown here is derived from an EMBL/GenBank/DDBJ whole genome shotgun (WGS) entry which is preliminary data.</text>
</comment>
<dbReference type="Proteomes" id="UP000822369">
    <property type="component" value="Chromosome 1"/>
</dbReference>
<reference evidence="1" key="1">
    <citation type="submission" date="2020-03" db="EMBL/GenBank/DDBJ databases">
        <title>Intra-Species Differences in Population Size shape Life History and Genome Evolution.</title>
        <authorList>
            <person name="Willemsen D."/>
            <person name="Cui R."/>
            <person name="Valenzano D.R."/>
        </authorList>
    </citation>
    <scope>NUCLEOTIDE SEQUENCE</scope>
    <source>
        <strain evidence="1">GRZ</strain>
        <tissue evidence="1">Whole</tissue>
    </source>
</reference>
<evidence type="ECO:0000313" key="2">
    <source>
        <dbReference type="Proteomes" id="UP000822369"/>
    </source>
</evidence>
<sequence length="468" mass="52759">MLVPCGKCVSFICFFCHTESITMKPALEQFESNESCDSQETVILTESPSSKRLRLDPDAKHLVKSILTKKAGGELIINEYDRHKTLSDETRRKMVNILVADMIENNGTSPHRGVRDMYARGIVSLFPNLSDPFSRTGYEHFYDCDSGTGYLAWRIKTVQRSAARKRRSAFGASSVEAPCKDGLGGPATKRDAQFVPDTVLSEDECRKTIALIKYSADEDTIKKKMKLTFDFRRNIVLDPELSRSTVLSVFPRFKDVQGLVEQDFVLMFGEDASSRFLDKWTSMFKPKIIQQCRHLPSTSELENLLLAADPSEAATEVDYDIGWDSDLSSILLLLHLIPPSAQGRKRPGKVSASQAEKHLVVFKMGTNIQEHLDSITTSTQPYLLAVGRSRKEVYRFFIILDDNAIHCRSASSLGAFDELFKAHYVFGTAYNPMLHNMFTFIQTTVYNIDVGKVKESPRVAEVRARLLH</sequence>
<evidence type="ECO:0000313" key="1">
    <source>
        <dbReference type="EMBL" id="KAF7229743.1"/>
    </source>
</evidence>
<gene>
    <name evidence="1" type="ORF">G4P62_003696</name>
</gene>
<accession>A0A9D2Z1M4</accession>
<proteinExistence type="predicted"/>
<name>A0A9D2Z1M4_NOTFU</name>
<organism evidence="1 2">
    <name type="scientific">Nothobranchius furzeri</name>
    <name type="common">Turquoise killifish</name>
    <dbReference type="NCBI Taxonomy" id="105023"/>
    <lineage>
        <taxon>Eukaryota</taxon>
        <taxon>Metazoa</taxon>
        <taxon>Chordata</taxon>
        <taxon>Craniata</taxon>
        <taxon>Vertebrata</taxon>
        <taxon>Euteleostomi</taxon>
        <taxon>Actinopterygii</taxon>
        <taxon>Neopterygii</taxon>
        <taxon>Teleostei</taxon>
        <taxon>Neoteleostei</taxon>
        <taxon>Acanthomorphata</taxon>
        <taxon>Ovalentaria</taxon>
        <taxon>Atherinomorphae</taxon>
        <taxon>Cyprinodontiformes</taxon>
        <taxon>Nothobranchiidae</taxon>
        <taxon>Nothobranchius</taxon>
    </lineage>
</organism>
<protein>
    <submittedName>
        <fullName evidence="1">Transcript variant X1</fullName>
    </submittedName>
</protein>
<dbReference type="PANTHER" id="PTHR31025">
    <property type="entry name" value="SI:CH211-196P9.1-RELATED"/>
    <property type="match status" value="1"/>
</dbReference>
<dbReference type="EMBL" id="JAAVVJ010000001">
    <property type="protein sequence ID" value="KAF7229743.1"/>
    <property type="molecule type" value="Genomic_DNA"/>
</dbReference>